<dbReference type="GO" id="GO:0000287">
    <property type="term" value="F:magnesium ion binding"/>
    <property type="evidence" value="ECO:0007669"/>
    <property type="project" value="UniProtKB-UniRule"/>
</dbReference>
<feature type="active site" evidence="9">
    <location>
        <position position="140"/>
    </location>
</feature>
<dbReference type="GO" id="GO:0046040">
    <property type="term" value="P:IMP metabolic process"/>
    <property type="evidence" value="ECO:0007669"/>
    <property type="project" value="TreeGrafter"/>
</dbReference>
<proteinExistence type="inferred from homology"/>
<dbReference type="EC" id="6.3.4.4" evidence="8 10"/>
<keyword evidence="7 8" id="KW-0342">GTP-binding</keyword>
<dbReference type="FunFam" id="1.10.300.10:FF:000001">
    <property type="entry name" value="Adenylosuccinate synthetase"/>
    <property type="match status" value="1"/>
</dbReference>
<comment type="pathway">
    <text evidence="8 10">Purine metabolism; AMP biosynthesis via de novo pathway; AMP from IMP: step 1/2.</text>
</comment>
<dbReference type="PROSITE" id="PS01266">
    <property type="entry name" value="ADENYLOSUCCIN_SYN_1"/>
    <property type="match status" value="1"/>
</dbReference>
<dbReference type="GO" id="GO:0005737">
    <property type="term" value="C:cytoplasm"/>
    <property type="evidence" value="ECO:0007669"/>
    <property type="project" value="UniProtKB-SubCell"/>
</dbReference>
<feature type="binding site" evidence="8">
    <location>
        <begin position="413"/>
        <end position="415"/>
    </location>
    <ligand>
        <name>GTP</name>
        <dbReference type="ChEBI" id="CHEBI:37565"/>
    </ligand>
</feature>
<dbReference type="PANTHER" id="PTHR11846">
    <property type="entry name" value="ADENYLOSUCCINATE SYNTHETASE"/>
    <property type="match status" value="1"/>
</dbReference>
<feature type="binding site" description="in other chain" evidence="8">
    <location>
        <position position="224"/>
    </location>
    <ligand>
        <name>IMP</name>
        <dbReference type="ChEBI" id="CHEBI:58053"/>
        <note>ligand shared between dimeric partners</note>
    </ligand>
</feature>
<feature type="binding site" description="in other chain" evidence="8">
    <location>
        <begin position="38"/>
        <end position="41"/>
    </location>
    <ligand>
        <name>IMP</name>
        <dbReference type="ChEBI" id="CHEBI:58053"/>
        <note>ligand shared between dimeric partners</note>
    </ligand>
</feature>
<evidence type="ECO:0000313" key="12">
    <source>
        <dbReference type="Proteomes" id="UP000319769"/>
    </source>
</evidence>
<dbReference type="InterPro" id="IPR001114">
    <property type="entry name" value="Adenylosuccinate_synthetase"/>
</dbReference>
<dbReference type="HAMAP" id="MF_00011">
    <property type="entry name" value="Adenylosucc_synth"/>
    <property type="match status" value="1"/>
</dbReference>
<dbReference type="Pfam" id="PF00709">
    <property type="entry name" value="Adenylsucc_synt"/>
    <property type="match status" value="1"/>
</dbReference>
<dbReference type="UniPathway" id="UPA00075">
    <property type="reaction ID" value="UER00335"/>
</dbReference>
<dbReference type="InterPro" id="IPR027417">
    <property type="entry name" value="P-loop_NTPase"/>
</dbReference>
<dbReference type="CDD" id="cd03108">
    <property type="entry name" value="AdSS"/>
    <property type="match status" value="1"/>
</dbReference>
<comment type="subcellular location">
    <subcellularLocation>
        <location evidence="8">Cytoplasm</location>
    </subcellularLocation>
</comment>
<name>A0A5N0V950_9PSEU</name>
<keyword evidence="12" id="KW-1185">Reference proteome</keyword>
<evidence type="ECO:0000256" key="8">
    <source>
        <dbReference type="HAMAP-Rule" id="MF_00011"/>
    </source>
</evidence>
<accession>A0A5N0V950</accession>
<keyword evidence="6 8" id="KW-0460">Magnesium</keyword>
<dbReference type="InterPro" id="IPR042109">
    <property type="entry name" value="Adenylosuccinate_synth_dom1"/>
</dbReference>
<dbReference type="GO" id="GO:0044208">
    <property type="term" value="P:'de novo' AMP biosynthetic process"/>
    <property type="evidence" value="ECO:0007669"/>
    <property type="project" value="UniProtKB-UniRule"/>
</dbReference>
<feature type="binding site" description="in other chain" evidence="8">
    <location>
        <position position="303"/>
    </location>
    <ligand>
        <name>IMP</name>
        <dbReference type="ChEBI" id="CHEBI:58053"/>
        <note>ligand shared between dimeric partners</note>
    </ligand>
</feature>
<dbReference type="SMART" id="SM00788">
    <property type="entry name" value="Adenylsucc_synt"/>
    <property type="match status" value="1"/>
</dbReference>
<feature type="binding site" evidence="8">
    <location>
        <position position="40"/>
    </location>
    <ligand>
        <name>Mg(2+)</name>
        <dbReference type="ChEBI" id="CHEBI:18420"/>
    </ligand>
</feature>
<organism evidence="11 12">
    <name type="scientific">Amycolatopsis acidicola</name>
    <dbReference type="NCBI Taxonomy" id="2596893"/>
    <lineage>
        <taxon>Bacteria</taxon>
        <taxon>Bacillati</taxon>
        <taxon>Actinomycetota</taxon>
        <taxon>Actinomycetes</taxon>
        <taxon>Pseudonocardiales</taxon>
        <taxon>Pseudonocardiaceae</taxon>
        <taxon>Amycolatopsis</taxon>
    </lineage>
</organism>
<sequence length="428" mass="46438">MPAIVLIGAQWGDEGKGKATDLLGDRVQWVVRYQGGNNAGHTVVLPNGDNFALHLIPSGILTPGVTNVIGNGVVVDPAVLLDELDGLEKRGVDTGRLLISADAHLIMPYHVAIDKVTERYLGSRKIGTTGRGIGPCYQDKVARVGVRVQDLLDEKIFRQKVEAALEFKNQVLVKVYNRKALDAEQVADEVLAAGEKFAHRIADTRLQLNKALERGETVLLEGSQGTLLDVDHGTYPFVTSSNPTSGGASAGSGIGPGRITTVLGILKAYTTRVGSGPFPSELHDEMGEHLRKAGGEFGVTTGRSRRTGWFDAVIARYAARVNGITDYFLTKLDVLSGLDRVPICVGYEVDGFRTEDMPMTQTDVHHAVPIYEELPGWWEDISECRTFEELPANARAYVERLEELSGARMSAIGVGPGRDQTIVRHEFA</sequence>
<keyword evidence="5 8" id="KW-0658">Purine biosynthesis</keyword>
<feature type="binding site" evidence="8">
    <location>
        <position position="305"/>
    </location>
    <ligand>
        <name>GTP</name>
        <dbReference type="ChEBI" id="CHEBI:37565"/>
    </ligand>
</feature>
<dbReference type="NCBIfam" id="NF002223">
    <property type="entry name" value="PRK01117.1"/>
    <property type="match status" value="1"/>
</dbReference>
<evidence type="ECO:0000256" key="7">
    <source>
        <dbReference type="ARBA" id="ARBA00023134"/>
    </source>
</evidence>
<dbReference type="NCBIfam" id="TIGR00184">
    <property type="entry name" value="purA"/>
    <property type="match status" value="1"/>
</dbReference>
<feature type="binding site" description="in other chain" evidence="8">
    <location>
        <position position="129"/>
    </location>
    <ligand>
        <name>IMP</name>
        <dbReference type="ChEBI" id="CHEBI:58053"/>
        <note>ligand shared between dimeric partners</note>
    </ligand>
</feature>
<dbReference type="FunFam" id="3.90.170.10:FF:000001">
    <property type="entry name" value="Adenylosuccinate synthetase"/>
    <property type="match status" value="1"/>
</dbReference>
<dbReference type="GO" id="GO:0004019">
    <property type="term" value="F:adenylosuccinate synthase activity"/>
    <property type="evidence" value="ECO:0007669"/>
    <property type="project" value="UniProtKB-UniRule"/>
</dbReference>
<evidence type="ECO:0000256" key="2">
    <source>
        <dbReference type="ARBA" id="ARBA00022598"/>
    </source>
</evidence>
<feature type="binding site" evidence="8">
    <location>
        <position position="143"/>
    </location>
    <ligand>
        <name>IMP</name>
        <dbReference type="ChEBI" id="CHEBI:58053"/>
        <note>ligand shared between dimeric partners</note>
    </ligand>
</feature>
<dbReference type="PROSITE" id="PS00513">
    <property type="entry name" value="ADENYLOSUCCIN_SYN_2"/>
    <property type="match status" value="1"/>
</dbReference>
<feature type="binding site" evidence="8">
    <location>
        <begin position="299"/>
        <end position="305"/>
    </location>
    <ligand>
        <name>substrate</name>
    </ligand>
</feature>
<feature type="binding site" description="in other chain" evidence="8">
    <location>
        <begin position="13"/>
        <end position="16"/>
    </location>
    <ligand>
        <name>IMP</name>
        <dbReference type="ChEBI" id="CHEBI:58053"/>
        <note>ligand shared between dimeric partners</note>
    </ligand>
</feature>
<comment type="similarity">
    <text evidence="8 10">Belongs to the adenylosuccinate synthetase family.</text>
</comment>
<dbReference type="Proteomes" id="UP000319769">
    <property type="component" value="Unassembled WGS sequence"/>
</dbReference>
<comment type="cofactor">
    <cofactor evidence="8">
        <name>Mg(2+)</name>
        <dbReference type="ChEBI" id="CHEBI:18420"/>
    </cofactor>
    <text evidence="8">Binds 1 Mg(2+) ion per subunit.</text>
</comment>
<evidence type="ECO:0000256" key="4">
    <source>
        <dbReference type="ARBA" id="ARBA00022741"/>
    </source>
</evidence>
<keyword evidence="8" id="KW-0963">Cytoplasm</keyword>
<keyword evidence="4 8" id="KW-0547">Nucleotide-binding</keyword>
<reference evidence="11" key="1">
    <citation type="submission" date="2019-09" db="EMBL/GenBank/DDBJ databases">
        <authorList>
            <person name="Teo W.F.A."/>
            <person name="Duangmal K."/>
        </authorList>
    </citation>
    <scope>NUCLEOTIDE SEQUENCE [LARGE SCALE GENOMIC DNA]</scope>
    <source>
        <strain evidence="11">K81G1</strain>
    </source>
</reference>
<dbReference type="InterPro" id="IPR018220">
    <property type="entry name" value="Adenylosuccin_syn_GTP-bd"/>
</dbReference>
<dbReference type="Gene3D" id="1.10.300.10">
    <property type="entry name" value="Adenylosuccinate Synthetase, subunit A, domain 2"/>
    <property type="match status" value="1"/>
</dbReference>
<evidence type="ECO:0000256" key="6">
    <source>
        <dbReference type="ARBA" id="ARBA00022842"/>
    </source>
</evidence>
<dbReference type="InterPro" id="IPR042111">
    <property type="entry name" value="Adenylosuccinate_synth_dom3"/>
</dbReference>
<dbReference type="OrthoDB" id="9807553at2"/>
<protein>
    <recommendedName>
        <fullName evidence="8 10">Adenylosuccinate synthetase</fullName>
        <shortName evidence="8">AMPSase</shortName>
        <shortName evidence="8">AdSS</shortName>
        <ecNumber evidence="8 10">6.3.4.4</ecNumber>
    </recommendedName>
    <alternativeName>
        <fullName evidence="8">IMP--aspartate ligase</fullName>
    </alternativeName>
</protein>
<gene>
    <name evidence="8" type="primary">purA</name>
    <name evidence="11" type="ORF">FPZ12_014965</name>
</gene>
<dbReference type="PANTHER" id="PTHR11846:SF0">
    <property type="entry name" value="ADENYLOSUCCINATE SYNTHETASE"/>
    <property type="match status" value="1"/>
</dbReference>
<keyword evidence="3 8" id="KW-0479">Metal-binding</keyword>
<feature type="active site" description="Proton donor" evidence="8">
    <location>
        <position position="41"/>
    </location>
</feature>
<comment type="subunit">
    <text evidence="1 8">Homodimer.</text>
</comment>
<dbReference type="Gene3D" id="3.40.440.10">
    <property type="entry name" value="Adenylosuccinate Synthetase, subunit A, domain 1"/>
    <property type="match status" value="1"/>
</dbReference>
<evidence type="ECO:0000256" key="3">
    <source>
        <dbReference type="ARBA" id="ARBA00022723"/>
    </source>
</evidence>
<dbReference type="InterPro" id="IPR042110">
    <property type="entry name" value="Adenylosuccinate_synth_dom2"/>
</dbReference>
<dbReference type="SUPFAM" id="SSF52540">
    <property type="entry name" value="P-loop containing nucleoside triphosphate hydrolases"/>
    <property type="match status" value="1"/>
</dbReference>
<dbReference type="EMBL" id="VMNW02000018">
    <property type="protein sequence ID" value="KAA9161062.1"/>
    <property type="molecule type" value="Genomic_DNA"/>
</dbReference>
<comment type="caution">
    <text evidence="11">The sequence shown here is derived from an EMBL/GenBank/DDBJ whole genome shotgun (WGS) entry which is preliminary data.</text>
</comment>
<feature type="active site" description="Proton acceptor" evidence="8">
    <location>
        <position position="13"/>
    </location>
</feature>
<evidence type="ECO:0000256" key="5">
    <source>
        <dbReference type="ARBA" id="ARBA00022755"/>
    </source>
</evidence>
<dbReference type="AlphaFoldDB" id="A0A5N0V950"/>
<feature type="binding site" evidence="8">
    <location>
        <begin position="40"/>
        <end position="42"/>
    </location>
    <ligand>
        <name>GTP</name>
        <dbReference type="ChEBI" id="CHEBI:37565"/>
    </ligand>
</feature>
<evidence type="ECO:0000256" key="9">
    <source>
        <dbReference type="PROSITE-ProRule" id="PRU10134"/>
    </source>
</evidence>
<dbReference type="InterPro" id="IPR033128">
    <property type="entry name" value="Adenylosuccin_syn_Lys_AS"/>
</dbReference>
<feature type="binding site" description="in other chain" evidence="8">
    <location>
        <position position="239"/>
    </location>
    <ligand>
        <name>IMP</name>
        <dbReference type="ChEBI" id="CHEBI:58053"/>
        <note>ligand shared between dimeric partners</note>
    </ligand>
</feature>
<dbReference type="RefSeq" id="WP_144747152.1">
    <property type="nucleotide sequence ID" value="NZ_VMNW02000018.1"/>
</dbReference>
<evidence type="ECO:0000256" key="1">
    <source>
        <dbReference type="ARBA" id="ARBA00011738"/>
    </source>
</evidence>
<feature type="binding site" evidence="8">
    <location>
        <begin position="331"/>
        <end position="333"/>
    </location>
    <ligand>
        <name>GTP</name>
        <dbReference type="ChEBI" id="CHEBI:37565"/>
    </ligand>
</feature>
<feature type="binding site" evidence="8">
    <location>
        <position position="13"/>
    </location>
    <ligand>
        <name>Mg(2+)</name>
        <dbReference type="ChEBI" id="CHEBI:18420"/>
    </ligand>
</feature>
<evidence type="ECO:0000313" key="11">
    <source>
        <dbReference type="EMBL" id="KAA9161062.1"/>
    </source>
</evidence>
<feature type="binding site" evidence="8">
    <location>
        <begin position="12"/>
        <end position="18"/>
    </location>
    <ligand>
        <name>GTP</name>
        <dbReference type="ChEBI" id="CHEBI:37565"/>
    </ligand>
</feature>
<evidence type="ECO:0000256" key="10">
    <source>
        <dbReference type="RuleBase" id="RU000520"/>
    </source>
</evidence>
<keyword evidence="2 8" id="KW-0436">Ligase</keyword>
<comment type="catalytic activity">
    <reaction evidence="8 10">
        <text>IMP + L-aspartate + GTP = N(6)-(1,2-dicarboxyethyl)-AMP + GDP + phosphate + 2 H(+)</text>
        <dbReference type="Rhea" id="RHEA:15753"/>
        <dbReference type="ChEBI" id="CHEBI:15378"/>
        <dbReference type="ChEBI" id="CHEBI:29991"/>
        <dbReference type="ChEBI" id="CHEBI:37565"/>
        <dbReference type="ChEBI" id="CHEBI:43474"/>
        <dbReference type="ChEBI" id="CHEBI:57567"/>
        <dbReference type="ChEBI" id="CHEBI:58053"/>
        <dbReference type="ChEBI" id="CHEBI:58189"/>
        <dbReference type="EC" id="6.3.4.4"/>
    </reaction>
</comment>
<dbReference type="GO" id="GO:0005525">
    <property type="term" value="F:GTP binding"/>
    <property type="evidence" value="ECO:0007669"/>
    <property type="project" value="UniProtKB-UniRule"/>
</dbReference>
<dbReference type="Gene3D" id="3.90.170.10">
    <property type="entry name" value="Adenylosuccinate Synthetase, subunit A, domain 3"/>
    <property type="match status" value="1"/>
</dbReference>
<comment type="function">
    <text evidence="8">Plays an important role in the de novo pathway of purine nucleotide biosynthesis. Catalyzes the first committed step in the biosynthesis of AMP from IMP.</text>
</comment>